<reference evidence="2" key="1">
    <citation type="journal article" date="2019" name="Int. J. Syst. Evol. Microbiol.">
        <title>The Global Catalogue of Microorganisms (GCM) 10K type strain sequencing project: providing services to taxonomists for standard genome sequencing and annotation.</title>
        <authorList>
            <consortium name="The Broad Institute Genomics Platform"/>
            <consortium name="The Broad Institute Genome Sequencing Center for Infectious Disease"/>
            <person name="Wu L."/>
            <person name="Ma J."/>
        </authorList>
    </citation>
    <scope>NUCLEOTIDE SEQUENCE [LARGE SCALE GENOMIC DNA]</scope>
    <source>
        <strain evidence="2">CCUG 56608</strain>
    </source>
</reference>
<proteinExistence type="predicted"/>
<dbReference type="EMBL" id="JBHTKK010000027">
    <property type="protein sequence ID" value="MFD1067764.1"/>
    <property type="molecule type" value="Genomic_DNA"/>
</dbReference>
<gene>
    <name evidence="1" type="ORF">ACFQ19_17285</name>
</gene>
<protein>
    <submittedName>
        <fullName evidence="1">Uncharacterized protein</fullName>
    </submittedName>
</protein>
<evidence type="ECO:0000313" key="1">
    <source>
        <dbReference type="EMBL" id="MFD1067764.1"/>
    </source>
</evidence>
<comment type="caution">
    <text evidence="1">The sequence shown here is derived from an EMBL/GenBank/DDBJ whole genome shotgun (WGS) entry which is preliminary data.</text>
</comment>
<dbReference type="RefSeq" id="WP_379593916.1">
    <property type="nucleotide sequence ID" value="NZ_JBHTKK010000027.1"/>
</dbReference>
<sequence length="129" mass="15294">MNRQQLEKNIYKYATEVLTEKGYVSPIDILLKMNKLSKKQVEDWRFKRIPYLEKVIHFNLGKLNYFLQTFKKYGKENQLKPSQTVYKSWGKGQKNIAIFQNWKSAYGKVIFDALCQAILSLHLAKNRCI</sequence>
<organism evidence="1 2">
    <name type="scientific">Oceanobacillus locisalsi</name>
    <dbReference type="NCBI Taxonomy" id="546107"/>
    <lineage>
        <taxon>Bacteria</taxon>
        <taxon>Bacillati</taxon>
        <taxon>Bacillota</taxon>
        <taxon>Bacilli</taxon>
        <taxon>Bacillales</taxon>
        <taxon>Bacillaceae</taxon>
        <taxon>Oceanobacillus</taxon>
    </lineage>
</organism>
<name>A0ABW3NJM3_9BACI</name>
<evidence type="ECO:0000313" key="2">
    <source>
        <dbReference type="Proteomes" id="UP001597041"/>
    </source>
</evidence>
<dbReference type="Proteomes" id="UP001597041">
    <property type="component" value="Unassembled WGS sequence"/>
</dbReference>
<keyword evidence="2" id="KW-1185">Reference proteome</keyword>
<accession>A0ABW3NJM3</accession>